<organism evidence="1 2">
    <name type="scientific">Actinoplanes couchii</name>
    <dbReference type="NCBI Taxonomy" id="403638"/>
    <lineage>
        <taxon>Bacteria</taxon>
        <taxon>Bacillati</taxon>
        <taxon>Actinomycetota</taxon>
        <taxon>Actinomycetes</taxon>
        <taxon>Micromonosporales</taxon>
        <taxon>Micromonosporaceae</taxon>
        <taxon>Actinoplanes</taxon>
    </lineage>
</organism>
<keyword evidence="2" id="KW-1185">Reference proteome</keyword>
<proteinExistence type="predicted"/>
<evidence type="ECO:0000313" key="2">
    <source>
        <dbReference type="Proteomes" id="UP000612282"/>
    </source>
</evidence>
<dbReference type="RefSeq" id="WP_203807093.1">
    <property type="nucleotide sequence ID" value="NZ_BAAAQE010000105.1"/>
</dbReference>
<name>A0ABQ3XP11_9ACTN</name>
<dbReference type="EMBL" id="BOMG01000105">
    <property type="protein sequence ID" value="GID60251.1"/>
    <property type="molecule type" value="Genomic_DNA"/>
</dbReference>
<gene>
    <name evidence="1" type="ORF">Aco03nite_086550</name>
</gene>
<comment type="caution">
    <text evidence="1">The sequence shown here is derived from an EMBL/GenBank/DDBJ whole genome shotgun (WGS) entry which is preliminary data.</text>
</comment>
<accession>A0ABQ3XP11</accession>
<protein>
    <submittedName>
        <fullName evidence="1">Uncharacterized protein</fullName>
    </submittedName>
</protein>
<sequence>MASSTAVAVRSDLVRTVADALVGFAAAHGVRARVLSSVPSGAKLTAFVGKPSGEAALVRQARAGDPEAVAAAFGADPRMVARYYVSPGWLARRSLLARLPGSSFLPRAFPDDKVDLLDGWVGVDLWRRLGITYDPPDWAHAGGFDTVETPPFPRD</sequence>
<evidence type="ECO:0000313" key="1">
    <source>
        <dbReference type="EMBL" id="GID60251.1"/>
    </source>
</evidence>
<reference evidence="1 2" key="1">
    <citation type="submission" date="2021-01" db="EMBL/GenBank/DDBJ databases">
        <title>Whole genome shotgun sequence of Actinoplanes couchii NBRC 106145.</title>
        <authorList>
            <person name="Komaki H."/>
            <person name="Tamura T."/>
        </authorList>
    </citation>
    <scope>NUCLEOTIDE SEQUENCE [LARGE SCALE GENOMIC DNA]</scope>
    <source>
        <strain evidence="1 2">NBRC 106145</strain>
    </source>
</reference>
<dbReference type="Proteomes" id="UP000612282">
    <property type="component" value="Unassembled WGS sequence"/>
</dbReference>